<dbReference type="InterPro" id="IPR009040">
    <property type="entry name" value="Ferritin-like_diiron"/>
</dbReference>
<dbReference type="PANTHER" id="PTHR11431:SF127">
    <property type="entry name" value="BACTERIAL NON-HEME FERRITIN"/>
    <property type="match status" value="1"/>
</dbReference>
<evidence type="ECO:0000256" key="2">
    <source>
        <dbReference type="ARBA" id="ARBA00006950"/>
    </source>
</evidence>
<name>A0A4R1BT88_9ACTN</name>
<keyword evidence="6 8" id="KW-0408">Iron</keyword>
<dbReference type="Pfam" id="PF00210">
    <property type="entry name" value="Ferritin"/>
    <property type="match status" value="1"/>
</dbReference>
<gene>
    <name evidence="11" type="ORF">E0L93_01175</name>
</gene>
<dbReference type="Proteomes" id="UP000295244">
    <property type="component" value="Unassembled WGS sequence"/>
</dbReference>
<proteinExistence type="inferred from homology"/>
<evidence type="ECO:0000313" key="11">
    <source>
        <dbReference type="EMBL" id="TCJ20465.1"/>
    </source>
</evidence>
<keyword evidence="5" id="KW-0560">Oxidoreductase</keyword>
<dbReference type="InterPro" id="IPR001519">
    <property type="entry name" value="Ferritin"/>
</dbReference>
<evidence type="ECO:0000256" key="9">
    <source>
        <dbReference type="RuleBase" id="RU361145"/>
    </source>
</evidence>
<dbReference type="InterPro" id="IPR009078">
    <property type="entry name" value="Ferritin-like_SF"/>
</dbReference>
<evidence type="ECO:0000259" key="10">
    <source>
        <dbReference type="PROSITE" id="PS50905"/>
    </source>
</evidence>
<dbReference type="Gene3D" id="1.20.1260.10">
    <property type="match status" value="1"/>
</dbReference>
<dbReference type="InterPro" id="IPR008331">
    <property type="entry name" value="Ferritin_DPS_dom"/>
</dbReference>
<keyword evidence="3 9" id="KW-0409">Iron storage</keyword>
<dbReference type="PANTHER" id="PTHR11431">
    <property type="entry name" value="FERRITIN"/>
    <property type="match status" value="1"/>
</dbReference>
<evidence type="ECO:0000256" key="6">
    <source>
        <dbReference type="ARBA" id="ARBA00023004"/>
    </source>
</evidence>
<evidence type="ECO:0000256" key="5">
    <source>
        <dbReference type="ARBA" id="ARBA00023002"/>
    </source>
</evidence>
<dbReference type="FunFam" id="1.20.1260.10:FF:000001">
    <property type="entry name" value="Non-heme ferritin"/>
    <property type="match status" value="1"/>
</dbReference>
<sequence>MGETAQTPMKGAVSEAINEQIKHEFESAYIYLSMAASFEEASLPGMARWMRHQSEEELEHGKKFMNFLLDRGEHVRLLGIDQPPDSFRTPLDAFEQALEHEKFITGRIHELYELAVRENDYPAQVLLQWFIEEQVEEEQMTSEIVDRLRLAGDDGSAILLLDRELGERGE</sequence>
<dbReference type="GO" id="GO:0005829">
    <property type="term" value="C:cytosol"/>
    <property type="evidence" value="ECO:0007669"/>
    <property type="project" value="TreeGrafter"/>
</dbReference>
<evidence type="ECO:0000256" key="8">
    <source>
        <dbReference type="PIRSR" id="PIRSR601519-1"/>
    </source>
</evidence>
<organism evidence="11 12">
    <name type="scientific">Rubrobacter taiwanensis</name>
    <dbReference type="NCBI Taxonomy" id="185139"/>
    <lineage>
        <taxon>Bacteria</taxon>
        <taxon>Bacillati</taxon>
        <taxon>Actinomycetota</taxon>
        <taxon>Rubrobacteria</taxon>
        <taxon>Rubrobacterales</taxon>
        <taxon>Rubrobacteraceae</taxon>
        <taxon>Rubrobacter</taxon>
    </lineage>
</organism>
<dbReference type="InterPro" id="IPR012347">
    <property type="entry name" value="Ferritin-like"/>
</dbReference>
<protein>
    <recommendedName>
        <fullName evidence="9">Ferritin</fullName>
    </recommendedName>
</protein>
<feature type="domain" description="Ferritin-like diiron" evidence="10">
    <location>
        <begin position="7"/>
        <end position="152"/>
    </location>
</feature>
<keyword evidence="4 8" id="KW-0479">Metal-binding</keyword>
<evidence type="ECO:0000256" key="4">
    <source>
        <dbReference type="ARBA" id="ARBA00022723"/>
    </source>
</evidence>
<dbReference type="AlphaFoldDB" id="A0A4R1BT88"/>
<feature type="binding site" evidence="8">
    <location>
        <position position="24"/>
    </location>
    <ligand>
        <name>Fe cation</name>
        <dbReference type="ChEBI" id="CHEBI:24875"/>
        <label>1</label>
    </ligand>
</feature>
<feature type="binding site" evidence="8">
    <location>
        <position position="60"/>
    </location>
    <ligand>
        <name>Fe cation</name>
        <dbReference type="ChEBI" id="CHEBI:24875"/>
        <label>1</label>
    </ligand>
</feature>
<comment type="function">
    <text evidence="1">Iron-storage protein.</text>
</comment>
<dbReference type="InterPro" id="IPR041719">
    <property type="entry name" value="Ferritin_prok"/>
</dbReference>
<dbReference type="GO" id="GO:0004322">
    <property type="term" value="F:ferroxidase activity"/>
    <property type="evidence" value="ECO:0007669"/>
    <property type="project" value="TreeGrafter"/>
</dbReference>
<dbReference type="SUPFAM" id="SSF47240">
    <property type="entry name" value="Ferritin-like"/>
    <property type="match status" value="1"/>
</dbReference>
<feature type="binding site" evidence="8">
    <location>
        <position position="101"/>
    </location>
    <ligand>
        <name>Fe cation</name>
        <dbReference type="ChEBI" id="CHEBI:24875"/>
        <label>1</label>
    </ligand>
</feature>
<reference evidence="11 12" key="1">
    <citation type="submission" date="2019-03" db="EMBL/GenBank/DDBJ databases">
        <title>Whole genome sequence of a novel Rubrobacter taiwanensis strain, isolated from Yellowstone National Park.</title>
        <authorList>
            <person name="Freed S."/>
            <person name="Ramaley R.F."/>
            <person name="Kyndt J.A."/>
        </authorList>
    </citation>
    <scope>NUCLEOTIDE SEQUENCE [LARGE SCALE GENOMIC DNA]</scope>
    <source>
        <strain evidence="11 12">Yellowstone</strain>
    </source>
</reference>
<comment type="catalytic activity">
    <reaction evidence="7">
        <text>4 Fe(2+) + O2 + 6 H2O = 4 iron(III) oxide-hydroxide + 12 H(+)</text>
        <dbReference type="Rhea" id="RHEA:11972"/>
        <dbReference type="ChEBI" id="CHEBI:15377"/>
        <dbReference type="ChEBI" id="CHEBI:15378"/>
        <dbReference type="ChEBI" id="CHEBI:15379"/>
        <dbReference type="ChEBI" id="CHEBI:29033"/>
        <dbReference type="ChEBI" id="CHEBI:78619"/>
        <dbReference type="EC" id="1.16.3.2"/>
    </reaction>
</comment>
<evidence type="ECO:0000256" key="7">
    <source>
        <dbReference type="ARBA" id="ARBA00048035"/>
    </source>
</evidence>
<keyword evidence="12" id="KW-1185">Reference proteome</keyword>
<dbReference type="RefSeq" id="WP_132687398.1">
    <property type="nucleotide sequence ID" value="NZ_SKBU01000003.1"/>
</dbReference>
<dbReference type="GO" id="GO:0042802">
    <property type="term" value="F:identical protein binding"/>
    <property type="evidence" value="ECO:0007669"/>
    <property type="project" value="UniProtKB-ARBA"/>
</dbReference>
<evidence type="ECO:0000256" key="1">
    <source>
        <dbReference type="ARBA" id="ARBA00002485"/>
    </source>
</evidence>
<evidence type="ECO:0000256" key="3">
    <source>
        <dbReference type="ARBA" id="ARBA00022434"/>
    </source>
</evidence>
<dbReference type="GO" id="GO:0008199">
    <property type="term" value="F:ferric iron binding"/>
    <property type="evidence" value="ECO:0007669"/>
    <property type="project" value="InterPro"/>
</dbReference>
<dbReference type="OrthoDB" id="9801481at2"/>
<dbReference type="GO" id="GO:0008198">
    <property type="term" value="F:ferrous iron binding"/>
    <property type="evidence" value="ECO:0007669"/>
    <property type="project" value="TreeGrafter"/>
</dbReference>
<feature type="binding site" evidence="8">
    <location>
        <position position="57"/>
    </location>
    <ligand>
        <name>Fe cation</name>
        <dbReference type="ChEBI" id="CHEBI:24875"/>
        <label>1</label>
    </ligand>
</feature>
<dbReference type="GO" id="GO:0006879">
    <property type="term" value="P:intracellular iron ion homeostasis"/>
    <property type="evidence" value="ECO:0007669"/>
    <property type="project" value="UniProtKB-KW"/>
</dbReference>
<accession>A0A4R1BT88</accession>
<feature type="binding site" evidence="8">
    <location>
        <position position="134"/>
    </location>
    <ligand>
        <name>Fe cation</name>
        <dbReference type="ChEBI" id="CHEBI:24875"/>
        <label>1</label>
    </ligand>
</feature>
<dbReference type="GO" id="GO:0006826">
    <property type="term" value="P:iron ion transport"/>
    <property type="evidence" value="ECO:0007669"/>
    <property type="project" value="InterPro"/>
</dbReference>
<dbReference type="EMBL" id="SKBU01000003">
    <property type="protein sequence ID" value="TCJ20465.1"/>
    <property type="molecule type" value="Genomic_DNA"/>
</dbReference>
<dbReference type="CDD" id="cd01055">
    <property type="entry name" value="Nonheme_Ferritin"/>
    <property type="match status" value="1"/>
</dbReference>
<comment type="caution">
    <text evidence="11">The sequence shown here is derived from an EMBL/GenBank/DDBJ whole genome shotgun (WGS) entry which is preliminary data.</text>
</comment>
<dbReference type="PROSITE" id="PS50905">
    <property type="entry name" value="FERRITIN_LIKE"/>
    <property type="match status" value="1"/>
</dbReference>
<comment type="similarity">
    <text evidence="2">Belongs to the ferritin family. Prokaryotic subfamily.</text>
</comment>
<evidence type="ECO:0000313" key="12">
    <source>
        <dbReference type="Proteomes" id="UP000295244"/>
    </source>
</evidence>